<evidence type="ECO:0000256" key="17">
    <source>
        <dbReference type="RuleBase" id="RU003297"/>
    </source>
</evidence>
<comment type="function">
    <text evidence="1">Core subunit of the mitochondrial membrane respiratory chain NADH dehydrogenase (Complex I) that is believed to belong to the minimal assembly required for catalysis. Complex I functions in the transfer of electrons from NADH to the respiratory chain. The immediate electron acceptor for the enzyme is believed to be ubiquinone.</text>
</comment>
<evidence type="ECO:0000256" key="16">
    <source>
        <dbReference type="ARBA" id="ARBA00049551"/>
    </source>
</evidence>
<dbReference type="GO" id="GO:0008137">
    <property type="term" value="F:NADH dehydrogenase (ubiquinone) activity"/>
    <property type="evidence" value="ECO:0007669"/>
    <property type="project" value="UniProtKB-UniRule"/>
</dbReference>
<keyword evidence="13 17" id="KW-0830">Ubiquinone</keyword>
<keyword evidence="12 17" id="KW-0520">NAD</keyword>
<name>A0A343JZG6_LATLA</name>
<feature type="transmembrane region" description="Helical" evidence="17">
    <location>
        <begin position="214"/>
        <end position="237"/>
    </location>
</feature>
<accession>A0A343JZG6</accession>
<dbReference type="InterPro" id="IPR003918">
    <property type="entry name" value="NADH_UbQ_OxRdtase"/>
</dbReference>
<keyword evidence="6 17" id="KW-0813">Transport</keyword>
<evidence type="ECO:0000256" key="15">
    <source>
        <dbReference type="ARBA" id="ARBA00023136"/>
    </source>
</evidence>
<evidence type="ECO:0000256" key="6">
    <source>
        <dbReference type="ARBA" id="ARBA00022448"/>
    </source>
</evidence>
<dbReference type="PANTHER" id="PTHR43507:SF20">
    <property type="entry name" value="NADH-UBIQUINONE OXIDOREDUCTASE CHAIN 4"/>
    <property type="match status" value="1"/>
</dbReference>
<dbReference type="EMBL" id="KY496323">
    <property type="protein sequence ID" value="ASZ83517.1"/>
    <property type="molecule type" value="Genomic_DNA"/>
</dbReference>
<evidence type="ECO:0000256" key="10">
    <source>
        <dbReference type="ARBA" id="ARBA00022982"/>
    </source>
</evidence>
<dbReference type="NCBIfam" id="TIGR01972">
    <property type="entry name" value="NDH_I_M"/>
    <property type="match status" value="1"/>
</dbReference>
<evidence type="ECO:0000256" key="3">
    <source>
        <dbReference type="ARBA" id="ARBA00009025"/>
    </source>
</evidence>
<feature type="transmembrane region" description="Helical" evidence="17">
    <location>
        <begin position="300"/>
        <end position="321"/>
    </location>
</feature>
<feature type="transmembrane region" description="Helical" evidence="17">
    <location>
        <begin position="88"/>
        <end position="106"/>
    </location>
</feature>
<comment type="subcellular location">
    <subcellularLocation>
        <location evidence="2 17">Mitochondrion membrane</location>
        <topology evidence="2 17">Multi-pass membrane protein</topology>
    </subcellularLocation>
</comment>
<keyword evidence="14 17" id="KW-0496">Mitochondrion</keyword>
<keyword evidence="7 17" id="KW-0679">Respiratory chain</keyword>
<feature type="transmembrane region" description="Helical" evidence="17">
    <location>
        <begin position="342"/>
        <end position="364"/>
    </location>
</feature>
<feature type="domain" description="NADH:quinone oxidoreductase/Mrp antiporter transmembrane" evidence="18">
    <location>
        <begin position="106"/>
        <end position="390"/>
    </location>
</feature>
<feature type="transmembrane region" description="Helical" evidence="17">
    <location>
        <begin position="384"/>
        <end position="403"/>
    </location>
</feature>
<feature type="transmembrane region" description="Helical" evidence="17">
    <location>
        <begin position="249"/>
        <end position="268"/>
    </location>
</feature>
<dbReference type="InterPro" id="IPR000260">
    <property type="entry name" value="NADH4_N"/>
</dbReference>
<evidence type="ECO:0000313" key="20">
    <source>
        <dbReference type="EMBL" id="ASZ83517.1"/>
    </source>
</evidence>
<dbReference type="PRINTS" id="PR01437">
    <property type="entry name" value="NUOXDRDTASE4"/>
</dbReference>
<evidence type="ECO:0000259" key="19">
    <source>
        <dbReference type="Pfam" id="PF01059"/>
    </source>
</evidence>
<geneLocation type="mitochondrion" evidence="20"/>
<feature type="domain" description="NADH:ubiquinone oxidoreductase chain 4 N-terminal" evidence="19">
    <location>
        <begin position="1"/>
        <end position="103"/>
    </location>
</feature>
<keyword evidence="11 17" id="KW-1133">Transmembrane helix</keyword>
<evidence type="ECO:0000259" key="18">
    <source>
        <dbReference type="Pfam" id="PF00361"/>
    </source>
</evidence>
<keyword evidence="10 17" id="KW-0249">Electron transport</keyword>
<protein>
    <recommendedName>
        <fullName evidence="5 17">NADH-ubiquinone oxidoreductase chain 4</fullName>
        <ecNumber evidence="4 17">7.1.1.2</ecNumber>
    </recommendedName>
</protein>
<dbReference type="GeneID" id="34725625"/>
<evidence type="ECO:0000256" key="9">
    <source>
        <dbReference type="ARBA" id="ARBA00022967"/>
    </source>
</evidence>
<keyword evidence="8 17" id="KW-0812">Transmembrane</keyword>
<dbReference type="GO" id="GO:0031966">
    <property type="term" value="C:mitochondrial membrane"/>
    <property type="evidence" value="ECO:0007669"/>
    <property type="project" value="UniProtKB-SubCell"/>
</dbReference>
<dbReference type="InterPro" id="IPR010227">
    <property type="entry name" value="NADH_Q_OxRdtase_chainM/4"/>
</dbReference>
<dbReference type="AlphaFoldDB" id="A0A343JZG6"/>
<dbReference type="InterPro" id="IPR001750">
    <property type="entry name" value="ND/Mrp_TM"/>
</dbReference>
<evidence type="ECO:0000256" key="14">
    <source>
        <dbReference type="ARBA" id="ARBA00023128"/>
    </source>
</evidence>
<organism evidence="20">
    <name type="scientific">Laticauda laticaudata</name>
    <name type="common">Blue-ringed sea krait</name>
    <name type="synonym">Blue-lipped sea krait</name>
    <dbReference type="NCBI Taxonomy" id="8630"/>
    <lineage>
        <taxon>Eukaryota</taxon>
        <taxon>Metazoa</taxon>
        <taxon>Chordata</taxon>
        <taxon>Craniata</taxon>
        <taxon>Vertebrata</taxon>
        <taxon>Euteleostomi</taxon>
        <taxon>Lepidosauria</taxon>
        <taxon>Squamata</taxon>
        <taxon>Bifurcata</taxon>
        <taxon>Unidentata</taxon>
        <taxon>Episquamata</taxon>
        <taxon>Toxicofera</taxon>
        <taxon>Serpentes</taxon>
        <taxon>Colubroidea</taxon>
        <taxon>Elapidae</taxon>
        <taxon>Laticaudinae</taxon>
        <taxon>Laticauda</taxon>
    </lineage>
</organism>
<keyword evidence="9" id="KW-1278">Translocase</keyword>
<sequence>MLKLIYMTAMLIPTTMLIKPNTLMQVTTSYSFVLALISLNLLTPKSNMYLTLDHASSPLLVLSYWLLPLTMLASQQTLSKEPMQRQRTHLATLTLLQLFISLTFAANTLTLMYVMFEATLIPTLVLITRWGQQAERLTAGTYFMLYTMTTSMPLLMAILFLNNLSNTPSMFIQMTQPDNQWTNLILWLACLTAFLAKMPIYGLHLWLPKAHVEAPIAGSMVLAAILLKLGGYGIIRLSQVLCTPNTDMFLPFIVLSLWGAIMASLSCLQQTDLKSLIAYSSISHMGLVIASLATQTQWGLAGAMSMMIAHGFTSSMLFCLANTTYERTQTRIMILTRGFHNILPMSTAWWLLACLMNISIPPSMNFTGELLIVSSMFNWCPTSIMLLGLLMLITASYTLHMFLSTQMNTQTLNTPAQPTHSREHLLISLHIMPLMLISLKPELVM</sequence>
<dbReference type="GO" id="GO:0048039">
    <property type="term" value="F:ubiquinone binding"/>
    <property type="evidence" value="ECO:0007669"/>
    <property type="project" value="TreeGrafter"/>
</dbReference>
<dbReference type="EC" id="7.1.1.2" evidence="4 17"/>
<evidence type="ECO:0000256" key="11">
    <source>
        <dbReference type="ARBA" id="ARBA00022989"/>
    </source>
</evidence>
<dbReference type="CTD" id="4538"/>
<comment type="similarity">
    <text evidence="3 17">Belongs to the complex I subunit 4 family.</text>
</comment>
<dbReference type="Pfam" id="PF00361">
    <property type="entry name" value="Proton_antipo_M"/>
    <property type="match status" value="1"/>
</dbReference>
<dbReference type="GO" id="GO:0003954">
    <property type="term" value="F:NADH dehydrogenase activity"/>
    <property type="evidence" value="ECO:0007669"/>
    <property type="project" value="TreeGrafter"/>
</dbReference>
<evidence type="ECO:0000256" key="4">
    <source>
        <dbReference type="ARBA" id="ARBA00012944"/>
    </source>
</evidence>
<feature type="transmembrane region" description="Helical" evidence="17">
    <location>
        <begin position="143"/>
        <end position="164"/>
    </location>
</feature>
<evidence type="ECO:0000256" key="2">
    <source>
        <dbReference type="ARBA" id="ARBA00004225"/>
    </source>
</evidence>
<dbReference type="GO" id="GO:0015990">
    <property type="term" value="P:electron transport coupled proton transport"/>
    <property type="evidence" value="ECO:0007669"/>
    <property type="project" value="TreeGrafter"/>
</dbReference>
<reference evidence="20" key="1">
    <citation type="submission" date="2017-01" db="EMBL/GenBank/DDBJ databases">
        <authorList>
            <person name="Mah S.A."/>
            <person name="Swanson W.J."/>
            <person name="Moy G.W."/>
            <person name="Vacquier V.D."/>
        </authorList>
    </citation>
    <scope>NUCLEOTIDE SEQUENCE</scope>
</reference>
<gene>
    <name evidence="20" type="primary">ND4</name>
    <name evidence="20" type="ORF">LaLaMp010</name>
</gene>
<evidence type="ECO:0000256" key="8">
    <source>
        <dbReference type="ARBA" id="ARBA00022692"/>
    </source>
</evidence>
<dbReference type="Pfam" id="PF01059">
    <property type="entry name" value="Oxidored_q5_N"/>
    <property type="match status" value="1"/>
</dbReference>
<proteinExistence type="inferred from homology"/>
<evidence type="ECO:0000256" key="7">
    <source>
        <dbReference type="ARBA" id="ARBA00022660"/>
    </source>
</evidence>
<evidence type="ECO:0000256" key="12">
    <source>
        <dbReference type="ARBA" id="ARBA00023027"/>
    </source>
</evidence>
<evidence type="ECO:0000256" key="1">
    <source>
        <dbReference type="ARBA" id="ARBA00003257"/>
    </source>
</evidence>
<keyword evidence="15 17" id="KW-0472">Membrane</keyword>
<evidence type="ECO:0000256" key="5">
    <source>
        <dbReference type="ARBA" id="ARBA00021006"/>
    </source>
</evidence>
<dbReference type="PANTHER" id="PTHR43507">
    <property type="entry name" value="NADH-UBIQUINONE OXIDOREDUCTASE CHAIN 4"/>
    <property type="match status" value="1"/>
</dbReference>
<dbReference type="GO" id="GO:0042773">
    <property type="term" value="P:ATP synthesis coupled electron transport"/>
    <property type="evidence" value="ECO:0007669"/>
    <property type="project" value="InterPro"/>
</dbReference>
<feature type="transmembrane region" description="Helical" evidence="17">
    <location>
        <begin position="184"/>
        <end position="207"/>
    </location>
</feature>
<feature type="transmembrane region" description="Helical" evidence="17">
    <location>
        <begin position="21"/>
        <end position="42"/>
    </location>
</feature>
<comment type="function">
    <text evidence="17">Core subunit of the mitochondrial membrane respiratory chain NADH dehydrogenase (Complex I) which catalyzes electron transfer from NADH through the respiratory chain, using ubiquinone as an electron acceptor. Essential for the catalytic activity and assembly of complex I.</text>
</comment>
<comment type="catalytic activity">
    <reaction evidence="16 17">
        <text>a ubiquinone + NADH + 5 H(+)(in) = a ubiquinol + NAD(+) + 4 H(+)(out)</text>
        <dbReference type="Rhea" id="RHEA:29091"/>
        <dbReference type="Rhea" id="RHEA-COMP:9565"/>
        <dbReference type="Rhea" id="RHEA-COMP:9566"/>
        <dbReference type="ChEBI" id="CHEBI:15378"/>
        <dbReference type="ChEBI" id="CHEBI:16389"/>
        <dbReference type="ChEBI" id="CHEBI:17976"/>
        <dbReference type="ChEBI" id="CHEBI:57540"/>
        <dbReference type="ChEBI" id="CHEBI:57945"/>
        <dbReference type="EC" id="7.1.1.2"/>
    </reaction>
</comment>
<dbReference type="RefSeq" id="YP_009434319.1">
    <property type="nucleotide sequence ID" value="NC_036053.1"/>
</dbReference>
<evidence type="ECO:0000256" key="13">
    <source>
        <dbReference type="ARBA" id="ARBA00023075"/>
    </source>
</evidence>